<dbReference type="RefSeq" id="WP_185052490.1">
    <property type="nucleotide sequence ID" value="NZ_BAABIX010000002.1"/>
</dbReference>
<dbReference type="PROSITE" id="PS51085">
    <property type="entry name" value="2FE2S_FER_2"/>
    <property type="match status" value="1"/>
</dbReference>
<evidence type="ECO:0000313" key="10">
    <source>
        <dbReference type="Proteomes" id="UP000578449"/>
    </source>
</evidence>
<reference evidence="9 10" key="1">
    <citation type="submission" date="2020-08" db="EMBL/GenBank/DDBJ databases">
        <title>Genomic Encyclopedia of Type Strains, Phase IV (KMG-IV): sequencing the most valuable type-strain genomes for metagenomic binning, comparative biology and taxonomic classification.</title>
        <authorList>
            <person name="Goeker M."/>
        </authorList>
    </citation>
    <scope>NUCLEOTIDE SEQUENCE [LARGE SCALE GENOMIC DNA]</scope>
    <source>
        <strain evidence="9 10">DSM 45615</strain>
    </source>
</reference>
<dbReference type="InterPro" id="IPR011008">
    <property type="entry name" value="Dimeric_a/b-barrel"/>
</dbReference>
<keyword evidence="5" id="KW-0411">Iron-sulfur</keyword>
<sequence length="324" mass="34803">MIYHGSRLTFKADTTPRQRMEALDSLREQGRTIPSVRSFAVGRDHSGEYEWGAIFVIEDLDGYREFLTHPARRRADRIALPLVEDIVSFDLTDDTDPETGAKIAELRRLLLEAPVEPDPLPDRPAHTRRTVLKAIAVTAAGTAAAGTGVAAAAPRTAAAAQAYAVAPGASVEVAMTVNGQPRKIVLEPRVTLLDALRERLGLTGTKKGCDRGECGACTVLVDGERVKSCLTLAVMRQGAEVTTVEGLARGEELHPVQEAFIRNDAFQCGACTPGQIMSAVACINEGHTGSEAEIREWMSGNLCRCAAYQNIVAAVADAAKEVRR</sequence>
<dbReference type="GO" id="GO:0016903">
    <property type="term" value="F:oxidoreductase activity, acting on the aldehyde or oxo group of donors"/>
    <property type="evidence" value="ECO:0007669"/>
    <property type="project" value="TreeGrafter"/>
</dbReference>
<comment type="caution">
    <text evidence="9">The sequence shown here is derived from an EMBL/GenBank/DDBJ whole genome shotgun (WGS) entry which is preliminary data.</text>
</comment>
<dbReference type="FunFam" id="1.10.150.120:FF:000003">
    <property type="entry name" value="Carbon monoxide dehydrogenase, small subunit"/>
    <property type="match status" value="1"/>
</dbReference>
<evidence type="ECO:0000256" key="1">
    <source>
        <dbReference type="ARBA" id="ARBA00022714"/>
    </source>
</evidence>
<dbReference type="EMBL" id="JACHGN010000011">
    <property type="protein sequence ID" value="MBB5135553.1"/>
    <property type="molecule type" value="Genomic_DNA"/>
</dbReference>
<dbReference type="PROSITE" id="PS00197">
    <property type="entry name" value="2FE2S_FER_1"/>
    <property type="match status" value="1"/>
</dbReference>
<evidence type="ECO:0000259" key="8">
    <source>
        <dbReference type="PROSITE" id="PS51502"/>
    </source>
</evidence>
<evidence type="ECO:0000313" key="9">
    <source>
        <dbReference type="EMBL" id="MBB5135553.1"/>
    </source>
</evidence>
<dbReference type="InterPro" id="IPR001041">
    <property type="entry name" value="2Fe-2S_ferredoxin-type"/>
</dbReference>
<dbReference type="InterPro" id="IPR002888">
    <property type="entry name" value="2Fe-2S-bd"/>
</dbReference>
<dbReference type="CDD" id="cd00207">
    <property type="entry name" value="fer2"/>
    <property type="match status" value="1"/>
</dbReference>
<dbReference type="PROSITE" id="PS51502">
    <property type="entry name" value="S_R_A_B_BARREL"/>
    <property type="match status" value="1"/>
</dbReference>
<evidence type="ECO:0000256" key="5">
    <source>
        <dbReference type="ARBA" id="ARBA00023014"/>
    </source>
</evidence>
<keyword evidence="10" id="KW-1185">Reference proteome</keyword>
<dbReference type="Proteomes" id="UP000578449">
    <property type="component" value="Unassembled WGS sequence"/>
</dbReference>
<dbReference type="SMART" id="SM00886">
    <property type="entry name" value="Dabb"/>
    <property type="match status" value="1"/>
</dbReference>
<dbReference type="SUPFAM" id="SSF54909">
    <property type="entry name" value="Dimeric alpha+beta barrel"/>
    <property type="match status" value="1"/>
</dbReference>
<keyword evidence="4" id="KW-0408">Iron</keyword>
<keyword evidence="2" id="KW-0479">Metal-binding</keyword>
<dbReference type="InterPro" id="IPR013097">
    <property type="entry name" value="Dabb"/>
</dbReference>
<dbReference type="FunFam" id="3.10.20.30:FF:000020">
    <property type="entry name" value="Xanthine dehydrogenase iron-sulfur subunit"/>
    <property type="match status" value="1"/>
</dbReference>
<dbReference type="GO" id="GO:0051537">
    <property type="term" value="F:2 iron, 2 sulfur cluster binding"/>
    <property type="evidence" value="ECO:0007669"/>
    <property type="project" value="UniProtKB-KW"/>
</dbReference>
<dbReference type="SUPFAM" id="SSF54292">
    <property type="entry name" value="2Fe-2S ferredoxin-like"/>
    <property type="match status" value="1"/>
</dbReference>
<dbReference type="InterPro" id="IPR006058">
    <property type="entry name" value="2Fe2S_fd_BS"/>
</dbReference>
<dbReference type="SUPFAM" id="SSF47741">
    <property type="entry name" value="CO dehydrogenase ISP C-domain like"/>
    <property type="match status" value="1"/>
</dbReference>
<keyword evidence="1" id="KW-0001">2Fe-2S</keyword>
<dbReference type="PANTHER" id="PTHR45331">
    <property type="entry name" value="OXIDOREDUCTASE, IRON-SULPHUR BINDING SUBUNIT-RELATED-RELATED"/>
    <property type="match status" value="1"/>
</dbReference>
<dbReference type="InterPro" id="IPR036010">
    <property type="entry name" value="2Fe-2S_ferredoxin-like_sf"/>
</dbReference>
<proteinExistence type="predicted"/>
<name>A0A840PCA1_9ACTN</name>
<dbReference type="Gene3D" id="3.30.70.100">
    <property type="match status" value="1"/>
</dbReference>
<dbReference type="GO" id="GO:0046872">
    <property type="term" value="F:metal ion binding"/>
    <property type="evidence" value="ECO:0007669"/>
    <property type="project" value="UniProtKB-KW"/>
</dbReference>
<keyword evidence="3" id="KW-0560">Oxidoreductase</keyword>
<dbReference type="Gene3D" id="1.10.150.120">
    <property type="entry name" value="[2Fe-2S]-binding domain"/>
    <property type="match status" value="1"/>
</dbReference>
<evidence type="ECO:0000259" key="7">
    <source>
        <dbReference type="PROSITE" id="PS51085"/>
    </source>
</evidence>
<dbReference type="InterPro" id="IPR012675">
    <property type="entry name" value="Beta-grasp_dom_sf"/>
</dbReference>
<feature type="domain" description="Stress-response A/B barrel" evidence="8">
    <location>
        <begin position="2"/>
        <end position="91"/>
    </location>
</feature>
<accession>A0A840PCA1</accession>
<dbReference type="Pfam" id="PF01799">
    <property type="entry name" value="Fer2_2"/>
    <property type="match status" value="1"/>
</dbReference>
<feature type="domain" description="2Fe-2S ferredoxin-type" evidence="7">
    <location>
        <begin position="171"/>
        <end position="247"/>
    </location>
</feature>
<dbReference type="InterPro" id="IPR052914">
    <property type="entry name" value="Aldehyde_Oxdr_Iron-Sulfur"/>
</dbReference>
<protein>
    <submittedName>
        <fullName evidence="9">Xanthine dehydrogenase YagT iron-sulfur-binding subunit</fullName>
    </submittedName>
</protein>
<dbReference type="Gene3D" id="3.10.20.30">
    <property type="match status" value="1"/>
</dbReference>
<dbReference type="InterPro" id="IPR036884">
    <property type="entry name" value="2Fe-2S-bd_dom_sf"/>
</dbReference>
<gene>
    <name evidence="9" type="ORF">HNP84_005297</name>
</gene>
<comment type="pathway">
    <text evidence="6">Alkaloid degradation; nicotine degradation.</text>
</comment>
<dbReference type="PANTHER" id="PTHR45331:SF2">
    <property type="entry name" value="OXIDOREDUCTASE WITH IRON-SULFUR SUBUNIT"/>
    <property type="match status" value="1"/>
</dbReference>
<dbReference type="Pfam" id="PF00111">
    <property type="entry name" value="Fer2"/>
    <property type="match status" value="1"/>
</dbReference>
<evidence type="ECO:0000256" key="6">
    <source>
        <dbReference type="ARBA" id="ARBA00060707"/>
    </source>
</evidence>
<dbReference type="AlphaFoldDB" id="A0A840PCA1"/>
<evidence type="ECO:0000256" key="3">
    <source>
        <dbReference type="ARBA" id="ARBA00023002"/>
    </source>
</evidence>
<evidence type="ECO:0000256" key="4">
    <source>
        <dbReference type="ARBA" id="ARBA00023004"/>
    </source>
</evidence>
<organism evidence="9 10">
    <name type="scientific">Thermocatellispora tengchongensis</name>
    <dbReference type="NCBI Taxonomy" id="1073253"/>
    <lineage>
        <taxon>Bacteria</taxon>
        <taxon>Bacillati</taxon>
        <taxon>Actinomycetota</taxon>
        <taxon>Actinomycetes</taxon>
        <taxon>Streptosporangiales</taxon>
        <taxon>Streptosporangiaceae</taxon>
        <taxon>Thermocatellispora</taxon>
    </lineage>
</organism>
<dbReference type="Pfam" id="PF07876">
    <property type="entry name" value="Dabb"/>
    <property type="match status" value="1"/>
</dbReference>
<evidence type="ECO:0000256" key="2">
    <source>
        <dbReference type="ARBA" id="ARBA00022723"/>
    </source>
</evidence>